<feature type="region of interest" description="Disordered" evidence="1">
    <location>
        <begin position="1"/>
        <end position="61"/>
    </location>
</feature>
<dbReference type="AlphaFoldDB" id="A0A8R7QUM6"/>
<organism evidence="2 3">
    <name type="scientific">Triticum urartu</name>
    <name type="common">Red wild einkorn</name>
    <name type="synonym">Crithodium urartu</name>
    <dbReference type="NCBI Taxonomy" id="4572"/>
    <lineage>
        <taxon>Eukaryota</taxon>
        <taxon>Viridiplantae</taxon>
        <taxon>Streptophyta</taxon>
        <taxon>Embryophyta</taxon>
        <taxon>Tracheophyta</taxon>
        <taxon>Spermatophyta</taxon>
        <taxon>Magnoliopsida</taxon>
        <taxon>Liliopsida</taxon>
        <taxon>Poales</taxon>
        <taxon>Poaceae</taxon>
        <taxon>BOP clade</taxon>
        <taxon>Pooideae</taxon>
        <taxon>Triticodae</taxon>
        <taxon>Triticeae</taxon>
        <taxon>Triticinae</taxon>
        <taxon>Triticum</taxon>
    </lineage>
</organism>
<reference evidence="2" key="2">
    <citation type="submission" date="2018-03" db="EMBL/GenBank/DDBJ databases">
        <title>The Triticum urartu genome reveals the dynamic nature of wheat genome evolution.</title>
        <authorList>
            <person name="Ling H."/>
            <person name="Ma B."/>
            <person name="Shi X."/>
            <person name="Liu H."/>
            <person name="Dong L."/>
            <person name="Sun H."/>
            <person name="Cao Y."/>
            <person name="Gao Q."/>
            <person name="Zheng S."/>
            <person name="Li Y."/>
            <person name="Yu Y."/>
            <person name="Du H."/>
            <person name="Qi M."/>
            <person name="Li Y."/>
            <person name="Yu H."/>
            <person name="Cui Y."/>
            <person name="Wang N."/>
            <person name="Chen C."/>
            <person name="Wu H."/>
            <person name="Zhao Y."/>
            <person name="Zhang J."/>
            <person name="Li Y."/>
            <person name="Zhou W."/>
            <person name="Zhang B."/>
            <person name="Hu W."/>
            <person name="Eijk M."/>
            <person name="Tang J."/>
            <person name="Witsenboer H."/>
            <person name="Zhao S."/>
            <person name="Li Z."/>
            <person name="Zhang A."/>
            <person name="Wang D."/>
            <person name="Liang C."/>
        </authorList>
    </citation>
    <scope>NUCLEOTIDE SEQUENCE [LARGE SCALE GENOMIC DNA]</scope>
    <source>
        <strain evidence="2">cv. G1812</strain>
    </source>
</reference>
<proteinExistence type="predicted"/>
<evidence type="ECO:0000256" key="1">
    <source>
        <dbReference type="SAM" id="MobiDB-lite"/>
    </source>
</evidence>
<evidence type="ECO:0000313" key="2">
    <source>
        <dbReference type="EnsemblPlants" id="TuG1812G0600003587.01.T03"/>
    </source>
</evidence>
<protein>
    <submittedName>
        <fullName evidence="2">Uncharacterized protein</fullName>
    </submittedName>
</protein>
<reference evidence="3" key="1">
    <citation type="journal article" date="2013" name="Nature">
        <title>Draft genome of the wheat A-genome progenitor Triticum urartu.</title>
        <authorList>
            <person name="Ling H.Q."/>
            <person name="Zhao S."/>
            <person name="Liu D."/>
            <person name="Wang J."/>
            <person name="Sun H."/>
            <person name="Zhang C."/>
            <person name="Fan H."/>
            <person name="Li D."/>
            <person name="Dong L."/>
            <person name="Tao Y."/>
            <person name="Gao C."/>
            <person name="Wu H."/>
            <person name="Li Y."/>
            <person name="Cui Y."/>
            <person name="Guo X."/>
            <person name="Zheng S."/>
            <person name="Wang B."/>
            <person name="Yu K."/>
            <person name="Liang Q."/>
            <person name="Yang W."/>
            <person name="Lou X."/>
            <person name="Chen J."/>
            <person name="Feng M."/>
            <person name="Jian J."/>
            <person name="Zhang X."/>
            <person name="Luo G."/>
            <person name="Jiang Y."/>
            <person name="Liu J."/>
            <person name="Wang Z."/>
            <person name="Sha Y."/>
            <person name="Zhang B."/>
            <person name="Wu H."/>
            <person name="Tang D."/>
            <person name="Shen Q."/>
            <person name="Xue P."/>
            <person name="Zou S."/>
            <person name="Wang X."/>
            <person name="Liu X."/>
            <person name="Wang F."/>
            <person name="Yang Y."/>
            <person name="An X."/>
            <person name="Dong Z."/>
            <person name="Zhang K."/>
            <person name="Zhang X."/>
            <person name="Luo M.C."/>
            <person name="Dvorak J."/>
            <person name="Tong Y."/>
            <person name="Wang J."/>
            <person name="Yang H."/>
            <person name="Li Z."/>
            <person name="Wang D."/>
            <person name="Zhang A."/>
            <person name="Wang J."/>
        </authorList>
    </citation>
    <scope>NUCLEOTIDE SEQUENCE</scope>
    <source>
        <strain evidence="3">cv. G1812</strain>
    </source>
</reference>
<feature type="compositionally biased region" description="Low complexity" evidence="1">
    <location>
        <begin position="19"/>
        <end position="42"/>
    </location>
</feature>
<accession>A0A8R7QUM6</accession>
<feature type="compositionally biased region" description="Low complexity" evidence="1">
    <location>
        <begin position="1"/>
        <end position="11"/>
    </location>
</feature>
<dbReference type="Gramene" id="TuG1812G0600003587.01.T03">
    <property type="protein sequence ID" value="TuG1812G0600003587.01.T03"/>
    <property type="gene ID" value="TuG1812G0600003587.01"/>
</dbReference>
<reference evidence="2" key="3">
    <citation type="submission" date="2022-06" db="UniProtKB">
        <authorList>
            <consortium name="EnsemblPlants"/>
        </authorList>
    </citation>
    <scope>IDENTIFICATION</scope>
</reference>
<name>A0A8R7QUM6_TRIUA</name>
<evidence type="ECO:0000313" key="3">
    <source>
        <dbReference type="Proteomes" id="UP000015106"/>
    </source>
</evidence>
<dbReference type="Proteomes" id="UP000015106">
    <property type="component" value="Chromosome 6"/>
</dbReference>
<keyword evidence="3" id="KW-1185">Reference proteome</keyword>
<sequence length="135" mass="14354">LPPRAPASSLPALPPPRTPRSIRLAPVVRSPSSPRSIRLSPRGSAASPFPRGPTAASPPPNRSVHKLGIWAALLAVVALLAVGDRSGVEVFKACLCLHADPSTSRQQLQDLRTTLGKIAFLLSQFYEGQQKLINP</sequence>
<dbReference type="EnsemblPlants" id="TuG1812G0600003587.01.T03">
    <property type="protein sequence ID" value="TuG1812G0600003587.01.T03"/>
    <property type="gene ID" value="TuG1812G0600003587.01"/>
</dbReference>
<gene>
    <name evidence="2" type="primary">LOC125512661</name>
</gene>